<evidence type="ECO:0000313" key="3">
    <source>
        <dbReference type="EMBL" id="GAA4267782.1"/>
    </source>
</evidence>
<dbReference type="InterPro" id="IPR046348">
    <property type="entry name" value="SIS_dom_sf"/>
</dbReference>
<dbReference type="InterPro" id="IPR001347">
    <property type="entry name" value="SIS_dom"/>
</dbReference>
<dbReference type="Proteomes" id="UP001501594">
    <property type="component" value="Unassembled WGS sequence"/>
</dbReference>
<dbReference type="RefSeq" id="WP_344798401.1">
    <property type="nucleotide sequence ID" value="NZ_BAABAU010000006.1"/>
</dbReference>
<dbReference type="PANTHER" id="PTHR30390">
    <property type="entry name" value="SEDOHEPTULOSE 7-PHOSPHATE ISOMERASE / DNAA INITIATOR-ASSOCIATING FACTOR FOR REPLICATION INITIATION"/>
    <property type="match status" value="1"/>
</dbReference>
<dbReference type="PROSITE" id="PS51464">
    <property type="entry name" value="SIS"/>
    <property type="match status" value="1"/>
</dbReference>
<evidence type="ECO:0000259" key="2">
    <source>
        <dbReference type="PROSITE" id="PS51464"/>
    </source>
</evidence>
<evidence type="ECO:0000313" key="4">
    <source>
        <dbReference type="Proteomes" id="UP001501594"/>
    </source>
</evidence>
<feature type="region of interest" description="Disordered" evidence="1">
    <location>
        <begin position="212"/>
        <end position="235"/>
    </location>
</feature>
<gene>
    <name evidence="3" type="ORF">GCM10022256_33940</name>
</gene>
<dbReference type="InterPro" id="IPR035461">
    <property type="entry name" value="GmhA/DiaA"/>
</dbReference>
<accession>A0ABP8E6J2</accession>
<dbReference type="SUPFAM" id="SSF53697">
    <property type="entry name" value="SIS domain"/>
    <property type="match status" value="1"/>
</dbReference>
<dbReference type="EMBL" id="BAABAU010000006">
    <property type="protein sequence ID" value="GAA4267782.1"/>
    <property type="molecule type" value="Genomic_DNA"/>
</dbReference>
<dbReference type="PANTHER" id="PTHR30390:SF6">
    <property type="entry name" value="DNAA INITIATOR-ASSOCIATING PROTEIN DIAA"/>
    <property type="match status" value="1"/>
</dbReference>
<reference evidence="4" key="1">
    <citation type="journal article" date="2019" name="Int. J. Syst. Evol. Microbiol.">
        <title>The Global Catalogue of Microorganisms (GCM) 10K type strain sequencing project: providing services to taxonomists for standard genome sequencing and annotation.</title>
        <authorList>
            <consortium name="The Broad Institute Genomics Platform"/>
            <consortium name="The Broad Institute Genome Sequencing Center for Infectious Disease"/>
            <person name="Wu L."/>
            <person name="Ma J."/>
        </authorList>
    </citation>
    <scope>NUCLEOTIDE SEQUENCE [LARGE SCALE GENOMIC DNA]</scope>
    <source>
        <strain evidence="4">JCM 17442</strain>
    </source>
</reference>
<dbReference type="Pfam" id="PF13580">
    <property type="entry name" value="SIS_2"/>
    <property type="match status" value="1"/>
</dbReference>
<organism evidence="3 4">
    <name type="scientific">Frondihabitans peucedani</name>
    <dbReference type="NCBI Taxonomy" id="598626"/>
    <lineage>
        <taxon>Bacteria</taxon>
        <taxon>Bacillati</taxon>
        <taxon>Actinomycetota</taxon>
        <taxon>Actinomycetes</taxon>
        <taxon>Micrococcales</taxon>
        <taxon>Microbacteriaceae</taxon>
        <taxon>Frondihabitans</taxon>
    </lineage>
</organism>
<feature type="domain" description="SIS" evidence="2">
    <location>
        <begin position="53"/>
        <end position="207"/>
    </location>
</feature>
<name>A0ABP8E6J2_9MICO</name>
<sequence length="235" mass="23911">MTITQTAAGTRTTTQAATEPSTGTISEHIASLGAVLQALDAQAGRLRSWAETLADRLSAGHRLLAAGNGGSAAEAQHLTSEFVGRFQADRPAFSAVALHSETSAVTAIGNDYGFDQVFARQVLAHGRAGDVLLLLSTSGASGNLLEAAKAASSIGMTTWALTGPTPNPLASLVDDVIALPGASSNVQEGQLVAVHSLCLVFDEEIERRCIEGPDRRAPGHAGSSATSPEASGGAL</sequence>
<dbReference type="CDD" id="cd05006">
    <property type="entry name" value="SIS_GmhA"/>
    <property type="match status" value="1"/>
</dbReference>
<protein>
    <submittedName>
        <fullName evidence="3">SIS domain-containing protein</fullName>
    </submittedName>
</protein>
<comment type="caution">
    <text evidence="3">The sequence shown here is derived from an EMBL/GenBank/DDBJ whole genome shotgun (WGS) entry which is preliminary data.</text>
</comment>
<dbReference type="Gene3D" id="3.40.50.10490">
    <property type="entry name" value="Glucose-6-phosphate isomerase like protein, domain 1"/>
    <property type="match status" value="1"/>
</dbReference>
<dbReference type="InterPro" id="IPR050099">
    <property type="entry name" value="SIS_GmhA/DiaA_subfam"/>
</dbReference>
<proteinExistence type="predicted"/>
<evidence type="ECO:0000256" key="1">
    <source>
        <dbReference type="SAM" id="MobiDB-lite"/>
    </source>
</evidence>
<feature type="region of interest" description="Disordered" evidence="1">
    <location>
        <begin position="1"/>
        <end position="24"/>
    </location>
</feature>
<keyword evidence="4" id="KW-1185">Reference proteome</keyword>